<keyword evidence="1" id="KW-0472">Membrane</keyword>
<sequence>MGPGWGARVAGAFTAPIPPEEAVPRTADAPGTPWWRRFPLWFPLAVYAVTRLIDAVYFAIMQRSQIPMVPGNGAARVIFPTPAAPGYWPLMANWDGQWYHEIAELGYPDPIPTDPVTGKVVQNPWAFYPMFPMLSRLVMRATGANFYVAGALLSTVVGAIAVVLMFRLVDRAAGRWSAIVATVATSTWVAAPVLQTDYSEACALLVIVLLLTALRGRRYWWVLVLLVALALTRNLVLISAPPLIAHTAVRWQRRDADPFPVRQRVGLVVLTLLSGALTFLWPTIVRLVTGDKDGYAKTMGAWGVDAFEIKLHTWVDYVYYDYGYLGWAACLAGIGWFAWKMLSVDTARWGPELWGWAGAYPAYMVLVTGIGPSRIRYALLAWPVFLLLAWILNRPRLRPRRAWWLTAYALGLVALQGWWVWNYWVILGLHPDVQFP</sequence>
<feature type="transmembrane region" description="Helical" evidence="1">
    <location>
        <begin position="146"/>
        <end position="166"/>
    </location>
</feature>
<reference evidence="2 3" key="1">
    <citation type="submission" date="2020-10" db="EMBL/GenBank/DDBJ databases">
        <title>Connecting structure to function with the recovery of over 1000 high-quality activated sludge metagenome-assembled genomes encoding full-length rRNA genes using long-read sequencing.</title>
        <authorList>
            <person name="Singleton C.M."/>
            <person name="Petriglieri F."/>
            <person name="Kristensen J.M."/>
            <person name="Kirkegaard R.H."/>
            <person name="Michaelsen T.Y."/>
            <person name="Andersen M.H."/>
            <person name="Karst S.M."/>
            <person name="Dueholm M.S."/>
            <person name="Nielsen P.H."/>
            <person name="Albertsen M."/>
        </authorList>
    </citation>
    <scope>NUCLEOTIDE SEQUENCE [LARGE SCALE GENOMIC DNA]</scope>
    <source>
        <strain evidence="2">AalE_18-Q3-R2-46_BAT3C.188</strain>
    </source>
</reference>
<dbReference type="EMBL" id="JADIXZ010000001">
    <property type="protein sequence ID" value="MBK6299496.1"/>
    <property type="molecule type" value="Genomic_DNA"/>
</dbReference>
<evidence type="ECO:0000256" key="1">
    <source>
        <dbReference type="SAM" id="Phobius"/>
    </source>
</evidence>
<comment type="caution">
    <text evidence="2">The sequence shown here is derived from an EMBL/GenBank/DDBJ whole genome shotgun (WGS) entry which is preliminary data.</text>
</comment>
<proteinExistence type="predicted"/>
<evidence type="ECO:0008006" key="4">
    <source>
        <dbReference type="Google" id="ProtNLM"/>
    </source>
</evidence>
<feature type="transmembrane region" description="Helical" evidence="1">
    <location>
        <begin position="377"/>
        <end position="393"/>
    </location>
</feature>
<keyword evidence="1" id="KW-0812">Transmembrane</keyword>
<name>A0A935CE10_9MICO</name>
<feature type="transmembrane region" description="Helical" evidence="1">
    <location>
        <begin position="40"/>
        <end position="60"/>
    </location>
</feature>
<feature type="transmembrane region" description="Helical" evidence="1">
    <location>
        <begin position="322"/>
        <end position="341"/>
    </location>
</feature>
<keyword evidence="1" id="KW-1133">Transmembrane helix</keyword>
<accession>A0A935CE10</accession>
<feature type="transmembrane region" description="Helical" evidence="1">
    <location>
        <begin position="220"/>
        <end position="244"/>
    </location>
</feature>
<evidence type="ECO:0000313" key="2">
    <source>
        <dbReference type="EMBL" id="MBK6299496.1"/>
    </source>
</evidence>
<feature type="transmembrane region" description="Helical" evidence="1">
    <location>
        <begin position="198"/>
        <end position="214"/>
    </location>
</feature>
<feature type="transmembrane region" description="Helical" evidence="1">
    <location>
        <begin position="353"/>
        <end position="371"/>
    </location>
</feature>
<dbReference type="Proteomes" id="UP000718281">
    <property type="component" value="Unassembled WGS sequence"/>
</dbReference>
<feature type="transmembrane region" description="Helical" evidence="1">
    <location>
        <begin position="172"/>
        <end position="191"/>
    </location>
</feature>
<feature type="transmembrane region" description="Helical" evidence="1">
    <location>
        <begin position="265"/>
        <end position="284"/>
    </location>
</feature>
<feature type="transmembrane region" description="Helical" evidence="1">
    <location>
        <begin position="402"/>
        <end position="421"/>
    </location>
</feature>
<organism evidence="2 3">
    <name type="scientific">Candidatus Phosphoribacter hodrii</name>
    <dbReference type="NCBI Taxonomy" id="2953743"/>
    <lineage>
        <taxon>Bacteria</taxon>
        <taxon>Bacillati</taxon>
        <taxon>Actinomycetota</taxon>
        <taxon>Actinomycetes</taxon>
        <taxon>Micrococcales</taxon>
        <taxon>Dermatophilaceae</taxon>
        <taxon>Candidatus Phosphoribacter</taxon>
    </lineage>
</organism>
<gene>
    <name evidence="2" type="ORF">IPF40_00095</name>
</gene>
<evidence type="ECO:0000313" key="3">
    <source>
        <dbReference type="Proteomes" id="UP000718281"/>
    </source>
</evidence>
<dbReference type="AlphaFoldDB" id="A0A935CE10"/>
<protein>
    <recommendedName>
        <fullName evidence="4">Glycosyltransferase RgtA/B/C/D-like domain-containing protein</fullName>
    </recommendedName>
</protein>